<proteinExistence type="predicted"/>
<dbReference type="EMBL" id="HBGJ01007481">
    <property type="protein sequence ID" value="CAD9246354.1"/>
    <property type="molecule type" value="Transcribed_RNA"/>
</dbReference>
<gene>
    <name evidence="2" type="ORF">PPAR1163_LOCUS4706</name>
</gene>
<keyword evidence="1" id="KW-0472">Membrane</keyword>
<feature type="transmembrane region" description="Helical" evidence="1">
    <location>
        <begin position="180"/>
        <end position="197"/>
    </location>
</feature>
<accession>A0A7S1TU00</accession>
<keyword evidence="1" id="KW-1133">Transmembrane helix</keyword>
<evidence type="ECO:0000256" key="1">
    <source>
        <dbReference type="SAM" id="Phobius"/>
    </source>
</evidence>
<dbReference type="AlphaFoldDB" id="A0A7S1TU00"/>
<evidence type="ECO:0000313" key="2">
    <source>
        <dbReference type="EMBL" id="CAD9246354.1"/>
    </source>
</evidence>
<organism evidence="2">
    <name type="scientific">Phaeomonas parva</name>
    <dbReference type="NCBI Taxonomy" id="124430"/>
    <lineage>
        <taxon>Eukaryota</taxon>
        <taxon>Sar</taxon>
        <taxon>Stramenopiles</taxon>
        <taxon>Ochrophyta</taxon>
        <taxon>Pinguiophyceae</taxon>
        <taxon>Pinguiochrysidales</taxon>
        <taxon>Pinguiochrysidaceae</taxon>
        <taxon>Phaeomonas</taxon>
    </lineage>
</organism>
<protein>
    <submittedName>
        <fullName evidence="2">Uncharacterized protein</fullName>
    </submittedName>
</protein>
<sequence>MVVICTDGLPTDGDGGGYGAFGEAVRAELDGLPVRLTVRLCTSDDDVVEYWNNIDAALEHVSVDVLDDLESEAREVRRFQPWLTYGQPLHRLREFGAAWHVFDLLDERPLHEEEAAQLAEKLVGELPDPYADSFYKTLGAAVRRAPKTFDALTRRAQPVIDTSAFPGAPFSLYHFLRRQAYGISSFLFLVFVFWYLATQV</sequence>
<keyword evidence="1" id="KW-0812">Transmembrane</keyword>
<name>A0A7S1TU00_9STRA</name>
<reference evidence="2" key="1">
    <citation type="submission" date="2021-01" db="EMBL/GenBank/DDBJ databases">
        <authorList>
            <person name="Corre E."/>
            <person name="Pelletier E."/>
            <person name="Niang G."/>
            <person name="Scheremetjew M."/>
            <person name="Finn R."/>
            <person name="Kale V."/>
            <person name="Holt S."/>
            <person name="Cochrane G."/>
            <person name="Meng A."/>
            <person name="Brown T."/>
            <person name="Cohen L."/>
        </authorList>
    </citation>
    <scope>NUCLEOTIDE SEQUENCE</scope>
    <source>
        <strain evidence="2">CCMP2877</strain>
    </source>
</reference>